<proteinExistence type="predicted"/>
<dbReference type="AlphaFoldDB" id="A0A2P2K6L0"/>
<sequence>MELCCLKAGNVYKKKKSSQLSFFSPKRFPMCISSSSNQQI</sequence>
<dbReference type="EMBL" id="GGEC01020888">
    <property type="protein sequence ID" value="MBX01372.1"/>
    <property type="molecule type" value="Transcribed_RNA"/>
</dbReference>
<organism evidence="1">
    <name type="scientific">Rhizophora mucronata</name>
    <name type="common">Asiatic mangrove</name>
    <dbReference type="NCBI Taxonomy" id="61149"/>
    <lineage>
        <taxon>Eukaryota</taxon>
        <taxon>Viridiplantae</taxon>
        <taxon>Streptophyta</taxon>
        <taxon>Embryophyta</taxon>
        <taxon>Tracheophyta</taxon>
        <taxon>Spermatophyta</taxon>
        <taxon>Magnoliopsida</taxon>
        <taxon>eudicotyledons</taxon>
        <taxon>Gunneridae</taxon>
        <taxon>Pentapetalae</taxon>
        <taxon>rosids</taxon>
        <taxon>fabids</taxon>
        <taxon>Malpighiales</taxon>
        <taxon>Rhizophoraceae</taxon>
        <taxon>Rhizophora</taxon>
    </lineage>
</organism>
<reference evidence="1" key="1">
    <citation type="submission" date="2018-02" db="EMBL/GenBank/DDBJ databases">
        <title>Rhizophora mucronata_Transcriptome.</title>
        <authorList>
            <person name="Meera S.P."/>
            <person name="Sreeshan A."/>
            <person name="Augustine A."/>
        </authorList>
    </citation>
    <scope>NUCLEOTIDE SEQUENCE</scope>
    <source>
        <tissue evidence="1">Leaf</tissue>
    </source>
</reference>
<evidence type="ECO:0000313" key="1">
    <source>
        <dbReference type="EMBL" id="MBX01372.1"/>
    </source>
</evidence>
<name>A0A2P2K6L0_RHIMU</name>
<accession>A0A2P2K6L0</accession>
<protein>
    <submittedName>
        <fullName evidence="1">Uncharacterized protein</fullName>
    </submittedName>
</protein>